<organism evidence="1">
    <name type="scientific">Myoviridae sp. ctuIn11</name>
    <dbReference type="NCBI Taxonomy" id="2827715"/>
    <lineage>
        <taxon>Viruses</taxon>
        <taxon>Duplodnaviria</taxon>
        <taxon>Heunggongvirae</taxon>
        <taxon>Uroviricota</taxon>
        <taxon>Caudoviricetes</taxon>
    </lineage>
</organism>
<evidence type="ECO:0000313" key="1">
    <source>
        <dbReference type="EMBL" id="DAF50501.1"/>
    </source>
</evidence>
<proteinExistence type="predicted"/>
<name>A0A8S5SHM1_9CAUD</name>
<reference evidence="1" key="1">
    <citation type="journal article" date="2021" name="Proc. Natl. Acad. Sci. U.S.A.">
        <title>A Catalog of Tens of Thousands of Viruses from Human Metagenomes Reveals Hidden Associations with Chronic Diseases.</title>
        <authorList>
            <person name="Tisza M.J."/>
            <person name="Buck C.B."/>
        </authorList>
    </citation>
    <scope>NUCLEOTIDE SEQUENCE</scope>
    <source>
        <strain evidence="1">CtuIn11</strain>
    </source>
</reference>
<protein>
    <submittedName>
        <fullName evidence="1">Uncharacterized protein</fullName>
    </submittedName>
</protein>
<sequence>MARKTTTSTEVKNRWNAKTYRRVTVNLRQEEDAEIIRFMDENREKIGPTEIFRAGYEKLKTEGK</sequence>
<accession>A0A8S5SHM1</accession>
<dbReference type="EMBL" id="BK032596">
    <property type="protein sequence ID" value="DAF50501.1"/>
    <property type="molecule type" value="Genomic_DNA"/>
</dbReference>